<keyword evidence="1" id="KW-0560">Oxidoreductase</keyword>
<dbReference type="SUPFAM" id="SSF51735">
    <property type="entry name" value="NAD(P)-binding Rossmann-fold domains"/>
    <property type="match status" value="1"/>
</dbReference>
<protein>
    <submittedName>
        <fullName evidence="6">Tagaturonate reductase</fullName>
    </submittedName>
</protein>
<dbReference type="InterPro" id="IPR013118">
    <property type="entry name" value="Mannitol_DH_C"/>
</dbReference>
<dbReference type="GO" id="GO:0019698">
    <property type="term" value="P:D-galacturonate catabolic process"/>
    <property type="evidence" value="ECO:0007669"/>
    <property type="project" value="TreeGrafter"/>
</dbReference>
<proteinExistence type="predicted"/>
<comment type="caution">
    <text evidence="6">The sequence shown here is derived from an EMBL/GenBank/DDBJ whole genome shotgun (WGS) entry which is preliminary data.</text>
</comment>
<dbReference type="Pfam" id="PF01232">
    <property type="entry name" value="Mannitol_dh"/>
    <property type="match status" value="1"/>
</dbReference>
<evidence type="ECO:0000259" key="4">
    <source>
        <dbReference type="Pfam" id="PF01232"/>
    </source>
</evidence>
<dbReference type="PANTHER" id="PTHR30524:SF0">
    <property type="entry name" value="ALTRONATE OXIDOREDUCTASE-RELATED"/>
    <property type="match status" value="1"/>
</dbReference>
<dbReference type="AlphaFoldDB" id="A0A9X2DUZ5"/>
<dbReference type="Proteomes" id="UP001139179">
    <property type="component" value="Unassembled WGS sequence"/>
</dbReference>
<evidence type="ECO:0000256" key="3">
    <source>
        <dbReference type="ARBA" id="ARBA00048615"/>
    </source>
</evidence>
<dbReference type="NCBIfam" id="NF002969">
    <property type="entry name" value="PRK03643.1"/>
    <property type="match status" value="1"/>
</dbReference>
<accession>A0A9X2DUZ5</accession>
<dbReference type="InterPro" id="IPR036291">
    <property type="entry name" value="NAD(P)-bd_dom_sf"/>
</dbReference>
<feature type="domain" description="Mannitol dehydrogenase N-terminal" evidence="4">
    <location>
        <begin position="25"/>
        <end position="265"/>
    </location>
</feature>
<sequence>MKQLSKGLIEESKVECFRAEHLPEKVVQFGEGNFLRGFVDWMIHQMNKQQLFNGRVVAIQPTPHGKVVPKLKEQDGLYTFVMRGVEGGQPVDKSEIISSIARGINPYTDWQEVLEVAENPAIEVMFSNTTEAGLIYMQEEYHQEGSPLSFPGKVTAFLYHRYNVFKGADDAGLLIIPCELVEDNGTVLKELVIRIAREWGFPEDFMQWVARANQFCNSLVDRIVTGFPKENSDAFFERLGYQDVLLTVGEPYHLFAVEADSAAAGLLPFTKAGLNVKWGDSTIYRDLKVRLLNGAHTMMFAASYLAGRDTVFEAMRDQTLLKYVEKGMKEEILPYVEVEEQEKQSFAASVLERFHNPYTRHMLTDIGMNAVYKFQVRVIPSLIAYVKHEGALPRVLVFSLAALIIYYRPVRREGDFLIGSRQQGEEHVIRDHDHVIDCFHETWARYGEDPAELAEVLLQQRELWGMNLLTIDGLKEALQQELADILQYGARRSVKQLLMDV</sequence>
<organism evidence="6 7">
    <name type="scientific">Halalkalibacter oceani</name>
    <dbReference type="NCBI Taxonomy" id="1653776"/>
    <lineage>
        <taxon>Bacteria</taxon>
        <taxon>Bacillati</taxon>
        <taxon>Bacillota</taxon>
        <taxon>Bacilli</taxon>
        <taxon>Bacillales</taxon>
        <taxon>Bacillaceae</taxon>
        <taxon>Halalkalibacter</taxon>
    </lineage>
</organism>
<feature type="domain" description="Mannitol dehydrogenase C-terminal" evidence="5">
    <location>
        <begin position="284"/>
        <end position="417"/>
    </location>
</feature>
<dbReference type="Gene3D" id="3.40.50.720">
    <property type="entry name" value="NAD(P)-binding Rossmann-like Domain"/>
    <property type="match status" value="1"/>
</dbReference>
<keyword evidence="2" id="KW-0520">NAD</keyword>
<evidence type="ECO:0000256" key="2">
    <source>
        <dbReference type="ARBA" id="ARBA00023027"/>
    </source>
</evidence>
<evidence type="ECO:0000256" key="1">
    <source>
        <dbReference type="ARBA" id="ARBA00023002"/>
    </source>
</evidence>
<comment type="catalytic activity">
    <reaction evidence="3">
        <text>D-mannitol 1-phosphate + NAD(+) = beta-D-fructose 6-phosphate + NADH + H(+)</text>
        <dbReference type="Rhea" id="RHEA:19661"/>
        <dbReference type="ChEBI" id="CHEBI:15378"/>
        <dbReference type="ChEBI" id="CHEBI:57540"/>
        <dbReference type="ChEBI" id="CHEBI:57634"/>
        <dbReference type="ChEBI" id="CHEBI:57945"/>
        <dbReference type="ChEBI" id="CHEBI:61381"/>
        <dbReference type="EC" id="1.1.1.17"/>
    </reaction>
</comment>
<evidence type="ECO:0000313" key="7">
    <source>
        <dbReference type="Proteomes" id="UP001139179"/>
    </source>
</evidence>
<dbReference type="GO" id="GO:0019592">
    <property type="term" value="P:mannitol catabolic process"/>
    <property type="evidence" value="ECO:0007669"/>
    <property type="project" value="TreeGrafter"/>
</dbReference>
<dbReference type="InterPro" id="IPR008927">
    <property type="entry name" value="6-PGluconate_DH-like_C_sf"/>
</dbReference>
<name>A0A9X2DUZ5_9BACI</name>
<dbReference type="GO" id="GO:0009026">
    <property type="term" value="F:tagaturonate reductase activity"/>
    <property type="evidence" value="ECO:0007669"/>
    <property type="project" value="TreeGrafter"/>
</dbReference>
<evidence type="ECO:0000259" key="5">
    <source>
        <dbReference type="Pfam" id="PF08125"/>
    </source>
</evidence>
<dbReference type="InterPro" id="IPR013131">
    <property type="entry name" value="Mannitol_DH_N"/>
</dbReference>
<dbReference type="Gene3D" id="1.10.1040.10">
    <property type="entry name" value="N-(1-d-carboxylethyl)-l-norvaline Dehydrogenase, domain 2"/>
    <property type="match status" value="1"/>
</dbReference>
<dbReference type="RefSeq" id="WP_251224553.1">
    <property type="nucleotide sequence ID" value="NZ_JAMBOL010000022.1"/>
</dbReference>
<dbReference type="SUPFAM" id="SSF48179">
    <property type="entry name" value="6-phosphogluconate dehydrogenase C-terminal domain-like"/>
    <property type="match status" value="1"/>
</dbReference>
<dbReference type="PANTHER" id="PTHR30524">
    <property type="entry name" value="MANNITOL-1-PHOSPHATE 5-DEHYDROGENASE"/>
    <property type="match status" value="1"/>
</dbReference>
<dbReference type="GO" id="GO:0008926">
    <property type="term" value="F:mannitol-1-phosphate 5-dehydrogenase activity"/>
    <property type="evidence" value="ECO:0007669"/>
    <property type="project" value="UniProtKB-EC"/>
</dbReference>
<gene>
    <name evidence="6" type="ORF">M3202_17500</name>
</gene>
<dbReference type="EMBL" id="JAMBOL010000022">
    <property type="protein sequence ID" value="MCM3715855.1"/>
    <property type="molecule type" value="Genomic_DNA"/>
</dbReference>
<dbReference type="InterPro" id="IPR013328">
    <property type="entry name" value="6PGD_dom2"/>
</dbReference>
<dbReference type="GO" id="GO:0005829">
    <property type="term" value="C:cytosol"/>
    <property type="evidence" value="ECO:0007669"/>
    <property type="project" value="TreeGrafter"/>
</dbReference>
<reference evidence="6" key="1">
    <citation type="submission" date="2022-05" db="EMBL/GenBank/DDBJ databases">
        <title>Comparative Genomics of Spacecraft Associated Microbes.</title>
        <authorList>
            <person name="Tran M.T."/>
            <person name="Wright A."/>
            <person name="Seuylemezian A."/>
            <person name="Eisen J."/>
            <person name="Coil D."/>
        </authorList>
    </citation>
    <scope>NUCLEOTIDE SEQUENCE</scope>
    <source>
        <strain evidence="6">214.1.1</strain>
    </source>
</reference>
<evidence type="ECO:0000313" key="6">
    <source>
        <dbReference type="EMBL" id="MCM3715855.1"/>
    </source>
</evidence>
<keyword evidence="7" id="KW-1185">Reference proteome</keyword>
<dbReference type="Pfam" id="PF08125">
    <property type="entry name" value="Mannitol_dh_C"/>
    <property type="match status" value="1"/>
</dbReference>